<organism evidence="7 8">
    <name type="scientific">Neovison vison</name>
    <name type="common">American mink</name>
    <name type="synonym">Mustela vison</name>
    <dbReference type="NCBI Taxonomy" id="452646"/>
    <lineage>
        <taxon>Eukaryota</taxon>
        <taxon>Metazoa</taxon>
        <taxon>Chordata</taxon>
        <taxon>Craniata</taxon>
        <taxon>Vertebrata</taxon>
        <taxon>Euteleostomi</taxon>
        <taxon>Mammalia</taxon>
        <taxon>Eutheria</taxon>
        <taxon>Laurasiatheria</taxon>
        <taxon>Carnivora</taxon>
        <taxon>Caniformia</taxon>
        <taxon>Musteloidea</taxon>
        <taxon>Mustelidae</taxon>
        <taxon>Mustelinae</taxon>
        <taxon>Neogale</taxon>
    </lineage>
</organism>
<dbReference type="InterPro" id="IPR050840">
    <property type="entry name" value="Adaptor_Complx_Large_Subunit"/>
</dbReference>
<dbReference type="Gene3D" id="1.25.10.10">
    <property type="entry name" value="Leucine-rich Repeat Variant"/>
    <property type="match status" value="1"/>
</dbReference>
<evidence type="ECO:0000256" key="2">
    <source>
        <dbReference type="ARBA" id="ARBA00006613"/>
    </source>
</evidence>
<dbReference type="Pfam" id="PF01602">
    <property type="entry name" value="Adaptin_N"/>
    <property type="match status" value="1"/>
</dbReference>
<evidence type="ECO:0000313" key="7">
    <source>
        <dbReference type="Ensembl" id="ENSNVIP00000028005.1"/>
    </source>
</evidence>
<evidence type="ECO:0000256" key="1">
    <source>
        <dbReference type="ARBA" id="ARBA00004184"/>
    </source>
</evidence>
<keyword evidence="8" id="KW-1185">Reference proteome</keyword>
<dbReference type="SUPFAM" id="SSF48371">
    <property type="entry name" value="ARM repeat"/>
    <property type="match status" value="1"/>
</dbReference>
<dbReference type="InterPro" id="IPR011989">
    <property type="entry name" value="ARM-like"/>
</dbReference>
<evidence type="ECO:0000313" key="8">
    <source>
        <dbReference type="Proteomes" id="UP000694425"/>
    </source>
</evidence>
<dbReference type="AlphaFoldDB" id="A0A8C7BR76"/>
<proteinExistence type="inferred from homology"/>
<dbReference type="InterPro" id="IPR016024">
    <property type="entry name" value="ARM-type_fold"/>
</dbReference>
<comment type="subcellular location">
    <subcellularLocation>
        <location evidence="1">Endomembrane system</location>
        <topology evidence="1">Peripheral membrane protein</topology>
    </subcellularLocation>
</comment>
<sequence length="258" mass="28533">MVVPSSKLQDLIEEIRGAKTQAQEREVIQKECAHIRASFRDGDPLHRHRQLAKLLYVHMLGYPAHFGQMECLKLIASPRFTDKRVGYLGAMLLLDERQDAHLLITNSIKNDLSQGIQAVQGLALCTLSTVGSAEMCRDLATEVEKLLLQPGPYVRKKAVLTAVHIIRKVPELSNIFLPPCAQLLHERHHGGAPAGADPLDSGDDGILHRAQYIWIKGLAVSLWLVAISRTLWIAQDCTGHPKTSLGSGGCLKIRNPVW</sequence>
<dbReference type="GO" id="GO:0012505">
    <property type="term" value="C:endomembrane system"/>
    <property type="evidence" value="ECO:0007669"/>
    <property type="project" value="UniProtKB-SubCell"/>
</dbReference>
<keyword evidence="3" id="KW-0813">Transport</keyword>
<dbReference type="PANTHER" id="PTHR22780">
    <property type="entry name" value="ADAPTIN, ALPHA/GAMMA/EPSILON"/>
    <property type="match status" value="1"/>
</dbReference>
<name>A0A8C7BR76_NEOVI</name>
<dbReference type="GO" id="GO:0006886">
    <property type="term" value="P:intracellular protein transport"/>
    <property type="evidence" value="ECO:0007669"/>
    <property type="project" value="InterPro"/>
</dbReference>
<dbReference type="GeneTree" id="ENSGT00950000182838"/>
<dbReference type="Ensembl" id="ENSNVIT00000032488.1">
    <property type="protein sequence ID" value="ENSNVIP00000028005.1"/>
    <property type="gene ID" value="ENSNVIG00000021636.1"/>
</dbReference>
<dbReference type="GO" id="GO:0030117">
    <property type="term" value="C:membrane coat"/>
    <property type="evidence" value="ECO:0007669"/>
    <property type="project" value="InterPro"/>
</dbReference>
<keyword evidence="5" id="KW-0472">Membrane</keyword>
<evidence type="ECO:0000256" key="5">
    <source>
        <dbReference type="ARBA" id="ARBA00023136"/>
    </source>
</evidence>
<evidence type="ECO:0000256" key="3">
    <source>
        <dbReference type="ARBA" id="ARBA00022448"/>
    </source>
</evidence>
<reference evidence="7" key="1">
    <citation type="submission" date="2025-08" db="UniProtKB">
        <authorList>
            <consortium name="Ensembl"/>
        </authorList>
    </citation>
    <scope>IDENTIFICATION</scope>
</reference>
<evidence type="ECO:0000259" key="6">
    <source>
        <dbReference type="Pfam" id="PF01602"/>
    </source>
</evidence>
<dbReference type="InterPro" id="IPR002553">
    <property type="entry name" value="Clathrin/coatomer_adapt-like_N"/>
</dbReference>
<dbReference type="GO" id="GO:0016192">
    <property type="term" value="P:vesicle-mediated transport"/>
    <property type="evidence" value="ECO:0007669"/>
    <property type="project" value="InterPro"/>
</dbReference>
<reference evidence="7" key="2">
    <citation type="submission" date="2025-09" db="UniProtKB">
        <authorList>
            <consortium name="Ensembl"/>
        </authorList>
    </citation>
    <scope>IDENTIFICATION</scope>
</reference>
<evidence type="ECO:0000256" key="4">
    <source>
        <dbReference type="ARBA" id="ARBA00022927"/>
    </source>
</evidence>
<feature type="domain" description="Clathrin/coatomer adaptor adaptin-like N-terminal" evidence="6">
    <location>
        <begin position="24"/>
        <end position="190"/>
    </location>
</feature>
<accession>A0A8C7BR76</accession>
<keyword evidence="4" id="KW-0653">Protein transport</keyword>
<dbReference type="Proteomes" id="UP000694425">
    <property type="component" value="Unplaced"/>
</dbReference>
<protein>
    <recommendedName>
        <fullName evidence="6">Clathrin/coatomer adaptor adaptin-like N-terminal domain-containing protein</fullName>
    </recommendedName>
</protein>
<comment type="similarity">
    <text evidence="2">Belongs to the adaptor complexes large subunit family.</text>
</comment>